<keyword evidence="2" id="KW-1185">Reference proteome</keyword>
<evidence type="ECO:0000313" key="2">
    <source>
        <dbReference type="Proteomes" id="UP001431783"/>
    </source>
</evidence>
<evidence type="ECO:0000313" key="1">
    <source>
        <dbReference type="EMBL" id="KAK9887306.1"/>
    </source>
</evidence>
<dbReference type="EMBL" id="JARQZJ010000107">
    <property type="protein sequence ID" value="KAK9887306.1"/>
    <property type="molecule type" value="Genomic_DNA"/>
</dbReference>
<organism evidence="1 2">
    <name type="scientific">Henosepilachna vigintioctopunctata</name>
    <dbReference type="NCBI Taxonomy" id="420089"/>
    <lineage>
        <taxon>Eukaryota</taxon>
        <taxon>Metazoa</taxon>
        <taxon>Ecdysozoa</taxon>
        <taxon>Arthropoda</taxon>
        <taxon>Hexapoda</taxon>
        <taxon>Insecta</taxon>
        <taxon>Pterygota</taxon>
        <taxon>Neoptera</taxon>
        <taxon>Endopterygota</taxon>
        <taxon>Coleoptera</taxon>
        <taxon>Polyphaga</taxon>
        <taxon>Cucujiformia</taxon>
        <taxon>Coccinelloidea</taxon>
        <taxon>Coccinellidae</taxon>
        <taxon>Epilachninae</taxon>
        <taxon>Epilachnini</taxon>
        <taxon>Henosepilachna</taxon>
    </lineage>
</organism>
<dbReference type="Proteomes" id="UP001431783">
    <property type="component" value="Unassembled WGS sequence"/>
</dbReference>
<dbReference type="AlphaFoldDB" id="A0AAW1UV00"/>
<reference evidence="1 2" key="1">
    <citation type="submission" date="2023-03" db="EMBL/GenBank/DDBJ databases">
        <title>Genome insight into feeding habits of ladybird beetles.</title>
        <authorList>
            <person name="Li H.-S."/>
            <person name="Huang Y.-H."/>
            <person name="Pang H."/>
        </authorList>
    </citation>
    <scope>NUCLEOTIDE SEQUENCE [LARGE SCALE GENOMIC DNA]</scope>
    <source>
        <strain evidence="1">SYSU_2023b</strain>
        <tissue evidence="1">Whole body</tissue>
    </source>
</reference>
<comment type="caution">
    <text evidence="1">The sequence shown here is derived from an EMBL/GenBank/DDBJ whole genome shotgun (WGS) entry which is preliminary data.</text>
</comment>
<accession>A0AAW1UV00</accession>
<proteinExistence type="predicted"/>
<gene>
    <name evidence="1" type="ORF">WA026_021616</name>
</gene>
<name>A0AAW1UV00_9CUCU</name>
<protein>
    <submittedName>
        <fullName evidence="1">Uncharacterized protein</fullName>
    </submittedName>
</protein>
<sequence length="130" mass="15191">MGRANRLHDVEETLDFDSNLFSGSFFNSRKLEEPNEFLVPRTVAYRRKKNLLLETSSRFQQNIFNVILEAMTKYLQYIDTNNPNSSCSEVTESEEILAIQYRDVFQTILVHAPPENEKRGNHRQGEQTFS</sequence>